<comment type="caution">
    <text evidence="3">The sequence shown here is derived from an EMBL/GenBank/DDBJ whole genome shotgun (WGS) entry which is preliminary data.</text>
</comment>
<dbReference type="GO" id="GO:0051315">
    <property type="term" value="P:attachment of mitotic spindle microtubules to kinetochore"/>
    <property type="evidence" value="ECO:0007669"/>
    <property type="project" value="TreeGrafter"/>
</dbReference>
<accession>A0A8K0JS56</accession>
<protein>
    <recommendedName>
        <fullName evidence="2">Kinetochore protein Sos7 coiled-coil domain-containing protein</fullName>
    </recommendedName>
</protein>
<sequence length="367" mass="41073">MTEVAKPVQLESASEEPYSKEDIAKLIAELNDRPFHIQAIKTKFLDATLKDSTVGTSGGMMDATNPIKVQWEVNPQKDFFRKLKFKYLEQEAKSEFTHSIVGETPRVLAPRENDKLEISNASKKAQLKQVKADLEGLTKENEALGKDVSASYAEMVKETKEVSDLDKEIRELELEFARLRSKYPLEDRITIEQAETILDNQISDMQNMAEDQKAVSSQVEAASTELARTAKEVQRMGRERDREEARAREAREGAEKGDRGVDELCRWYTSAISVYKGLNGVKSMQPLCDTDILLEYILAPGSRGREELTDGADAVKIVLSYDPETKTLARAKLLNHIADIEESVAVAVSRNDVPGLIADILARLRSP</sequence>
<evidence type="ECO:0000256" key="1">
    <source>
        <dbReference type="SAM" id="MobiDB-lite"/>
    </source>
</evidence>
<dbReference type="Pfam" id="PF20882">
    <property type="entry name" value="Sos7"/>
    <property type="match status" value="1"/>
</dbReference>
<dbReference type="GO" id="GO:0034501">
    <property type="term" value="P:protein localization to kinetochore"/>
    <property type="evidence" value="ECO:0007669"/>
    <property type="project" value="InterPro"/>
</dbReference>
<name>A0A8K0JS56_9TREE</name>
<dbReference type="PANTHER" id="PTHR37329:SF1">
    <property type="entry name" value="KINETOCHORE PROTEIN SOS7"/>
    <property type="match status" value="1"/>
</dbReference>
<keyword evidence="4" id="KW-1185">Reference proteome</keyword>
<dbReference type="AlphaFoldDB" id="A0A8K0JS56"/>
<dbReference type="PANTHER" id="PTHR37329">
    <property type="entry name" value="KINETOCHORE PROTEIN SOS7"/>
    <property type="match status" value="1"/>
</dbReference>
<dbReference type="GO" id="GO:0000776">
    <property type="term" value="C:kinetochore"/>
    <property type="evidence" value="ECO:0007669"/>
    <property type="project" value="InterPro"/>
</dbReference>
<organism evidence="3 4">
    <name type="scientific">Filobasidium floriforme</name>
    <dbReference type="NCBI Taxonomy" id="5210"/>
    <lineage>
        <taxon>Eukaryota</taxon>
        <taxon>Fungi</taxon>
        <taxon>Dikarya</taxon>
        <taxon>Basidiomycota</taxon>
        <taxon>Agaricomycotina</taxon>
        <taxon>Tremellomycetes</taxon>
        <taxon>Filobasidiales</taxon>
        <taxon>Filobasidiaceae</taxon>
        <taxon>Filobasidium</taxon>
    </lineage>
</organism>
<dbReference type="Proteomes" id="UP000812966">
    <property type="component" value="Unassembled WGS sequence"/>
</dbReference>
<dbReference type="InterPro" id="IPR037475">
    <property type="entry name" value="Sos7"/>
</dbReference>
<evidence type="ECO:0000259" key="2">
    <source>
        <dbReference type="Pfam" id="PF20882"/>
    </source>
</evidence>
<feature type="domain" description="Kinetochore protein Sos7 coiled-coil" evidence="2">
    <location>
        <begin position="78"/>
        <end position="152"/>
    </location>
</feature>
<dbReference type="InterPro" id="IPR048781">
    <property type="entry name" value="Sos7_CC"/>
</dbReference>
<evidence type="ECO:0000313" key="3">
    <source>
        <dbReference type="EMBL" id="KAG7571474.1"/>
    </source>
</evidence>
<dbReference type="EMBL" id="JABELV010000007">
    <property type="protein sequence ID" value="KAG7571474.1"/>
    <property type="molecule type" value="Genomic_DNA"/>
</dbReference>
<gene>
    <name evidence="3" type="ORF">FFLO_00657</name>
</gene>
<evidence type="ECO:0000313" key="4">
    <source>
        <dbReference type="Proteomes" id="UP000812966"/>
    </source>
</evidence>
<proteinExistence type="predicted"/>
<feature type="region of interest" description="Disordered" evidence="1">
    <location>
        <begin position="231"/>
        <end position="255"/>
    </location>
</feature>
<reference evidence="3" key="1">
    <citation type="submission" date="2020-04" db="EMBL/GenBank/DDBJ databases">
        <title>Analysis of mating type loci in Filobasidium floriforme.</title>
        <authorList>
            <person name="Nowrousian M."/>
        </authorList>
    </citation>
    <scope>NUCLEOTIDE SEQUENCE</scope>
    <source>
        <strain evidence="3">CBS 6242</strain>
    </source>
</reference>